<feature type="compositionally biased region" description="Basic and acidic residues" evidence="8">
    <location>
        <begin position="784"/>
        <end position="795"/>
    </location>
</feature>
<dbReference type="InterPro" id="IPR004659">
    <property type="entry name" value="RNase_E/G"/>
</dbReference>
<keyword evidence="7" id="KW-0694">RNA-binding</keyword>
<feature type="compositionally biased region" description="Gly residues" evidence="8">
    <location>
        <begin position="796"/>
        <end position="822"/>
    </location>
</feature>
<dbReference type="CDD" id="cd04453">
    <property type="entry name" value="S1_RNase_E"/>
    <property type="match status" value="1"/>
</dbReference>
<feature type="compositionally biased region" description="Basic and acidic residues" evidence="8">
    <location>
        <begin position="823"/>
        <end position="835"/>
    </location>
</feature>
<dbReference type="Gene3D" id="2.40.50.140">
    <property type="entry name" value="Nucleic acid-binding proteins"/>
    <property type="match status" value="2"/>
</dbReference>
<feature type="compositionally biased region" description="Basic and acidic residues" evidence="8">
    <location>
        <begin position="844"/>
        <end position="868"/>
    </location>
</feature>
<evidence type="ECO:0000313" key="12">
    <source>
        <dbReference type="Proteomes" id="UP001516472"/>
    </source>
</evidence>
<evidence type="ECO:0000256" key="5">
    <source>
        <dbReference type="ARBA" id="ARBA00022801"/>
    </source>
</evidence>
<sequence>MSSVLVINAAGRETRVALVEGGHIAEFYLERKKDKGVVGNIYKGRVVRVLPGMQAAFVDIGLEKAAFLYVSDVVYDPDFARAQFELTEGEHEDAPEVPTESEADTLEAAAVTVPDKGAHTLPASTEAAGAPVAKEPSFPHDTALALDVQSHAAPQAAPEASTEATTDTQAAPAGDAPAAEPQAQTAQVEAPVPEAELPQAFVIEETQVTVSTASVAVPLSDAGVPADAAPVLVQETPSETVTVATLAEGHGAQAGEGAPEAAEPPPHAAVLGDLIPSPAATETARPGEVSGERRTPREAREAREPRAREGREKDKDKRRQEGPPRREKRDDDKEKPKQRKTDKIEDLLKVGQEVVVQISKDPIGTKGARLTSHISIPGRHLVFMPTVDHVGISRRISNEKERRRLRDIVDRLRPPGTGFIVRTVAENVPQEKLESDIRFLIEVWNQVVRRNEKRGGPGLLHPDLDLILRATRDLFAHDVEKLVVDDAEEYERIQGFVTAQDPALRDRVVLHETDEPVFDAYGIEQELQRATQRKVWLKSGGYLIIDQAEALTAIDVNSGRYVGKKSLEETITKINVEAAKEIVYQLRLRNIGGIIICDFIDMEKAQNRDKVFKSLQEALGRDKAKTNVLRISELGLVEMTRKRVRESIGRVLHEDCPYCDGKGFVKTATTVAYEIFREIRREAPGYKDSTLVINCNAEVARLLQGEERNELRHLMDRYNKSIQVKAQQNYHREQYDIYGRSATGPEHKVASSPGSGDGELAMQQRRPENAYGGGGGGGGGGRQDQGRRGRDRDRGGGAGGGGERGAEARGGGGGGGGGGGERGGGDRREGRRPERGGGGGGGGDRNRGGGEREQRRGGEGRGGERSERGGSQGGSGNNGGGSGGTPPAASGGGSSESSGGGSEG</sequence>
<evidence type="ECO:0000256" key="4">
    <source>
        <dbReference type="ARBA" id="ARBA00022723"/>
    </source>
</evidence>
<dbReference type="Pfam" id="PF20833">
    <property type="entry name" value="RNase_E_G_Thio"/>
    <property type="match status" value="1"/>
</dbReference>
<dbReference type="InterPro" id="IPR012340">
    <property type="entry name" value="NA-bd_OB-fold"/>
</dbReference>
<dbReference type="PANTHER" id="PTHR30001">
    <property type="entry name" value="RIBONUCLEASE"/>
    <property type="match status" value="1"/>
</dbReference>
<feature type="compositionally biased region" description="Basic and acidic residues" evidence="8">
    <location>
        <begin position="290"/>
        <end position="346"/>
    </location>
</feature>
<gene>
    <name evidence="11" type="ORF">G4177_17540</name>
</gene>
<dbReference type="RefSeq" id="WP_193349431.1">
    <property type="nucleotide sequence ID" value="NZ_JAAIYO010000004.1"/>
</dbReference>
<feature type="region of interest" description="Disordered" evidence="8">
    <location>
        <begin position="251"/>
        <end position="346"/>
    </location>
</feature>
<organism evidence="11 12">
    <name type="scientific">Corallococcus soli</name>
    <dbReference type="NCBI Taxonomy" id="2710757"/>
    <lineage>
        <taxon>Bacteria</taxon>
        <taxon>Pseudomonadati</taxon>
        <taxon>Myxococcota</taxon>
        <taxon>Myxococcia</taxon>
        <taxon>Myxococcales</taxon>
        <taxon>Cystobacterineae</taxon>
        <taxon>Myxococcaceae</taxon>
        <taxon>Corallococcus</taxon>
    </lineage>
</organism>
<comment type="caution">
    <text evidence="11">The sequence shown here is derived from an EMBL/GenBank/DDBJ whole genome shotgun (WGS) entry which is preliminary data.</text>
</comment>
<feature type="domain" description="RNA-binding protein AU-1/Ribonuclease E/G" evidence="9">
    <location>
        <begin position="375"/>
        <end position="644"/>
    </location>
</feature>
<feature type="compositionally biased region" description="Gly residues" evidence="8">
    <location>
        <begin position="870"/>
        <end position="904"/>
    </location>
</feature>
<protein>
    <submittedName>
        <fullName evidence="11">Rne/Rng family ribonuclease</fullName>
    </submittedName>
</protein>
<comment type="cofactor">
    <cofactor evidence="1">
        <name>Mg(2+)</name>
        <dbReference type="ChEBI" id="CHEBI:18420"/>
    </cofactor>
</comment>
<evidence type="ECO:0000256" key="3">
    <source>
        <dbReference type="ARBA" id="ARBA00022722"/>
    </source>
</evidence>
<keyword evidence="5" id="KW-0378">Hydrolase</keyword>
<feature type="region of interest" description="Disordered" evidence="8">
    <location>
        <begin position="740"/>
        <end position="904"/>
    </location>
</feature>
<reference evidence="11 12" key="1">
    <citation type="submission" date="2020-02" db="EMBL/GenBank/DDBJ databases">
        <authorList>
            <person name="Babadi Z.K."/>
            <person name="Risdian C."/>
            <person name="Ebrahimipour G.H."/>
            <person name="Wink J."/>
        </authorList>
    </citation>
    <scope>NUCLEOTIDE SEQUENCE [LARGE SCALE GENOMIC DNA]</scope>
    <source>
        <strain evidence="11 12">ZKHCc1 1396</strain>
    </source>
</reference>
<dbReference type="SUPFAM" id="SSF50249">
    <property type="entry name" value="Nucleic acid-binding proteins"/>
    <property type="match status" value="2"/>
</dbReference>
<evidence type="ECO:0000256" key="6">
    <source>
        <dbReference type="ARBA" id="ARBA00022842"/>
    </source>
</evidence>
<keyword evidence="4" id="KW-0479">Metal-binding</keyword>
<evidence type="ECO:0000313" key="11">
    <source>
        <dbReference type="EMBL" id="MBE4749971.1"/>
    </source>
</evidence>
<evidence type="ECO:0000256" key="7">
    <source>
        <dbReference type="ARBA" id="ARBA00022884"/>
    </source>
</evidence>
<name>A0ABR9PPV7_9BACT</name>
<accession>A0ABR9PPV7</accession>
<feature type="region of interest" description="Disordered" evidence="8">
    <location>
        <begin position="150"/>
        <end position="190"/>
    </location>
</feature>
<feature type="compositionally biased region" description="Gly residues" evidence="8">
    <location>
        <begin position="771"/>
        <end position="783"/>
    </location>
</feature>
<dbReference type="InterPro" id="IPR019307">
    <property type="entry name" value="RNA-bd_AU-1/RNase_E/G"/>
</dbReference>
<dbReference type="EMBL" id="JAAIYO010000004">
    <property type="protein sequence ID" value="MBE4749971.1"/>
    <property type="molecule type" value="Genomic_DNA"/>
</dbReference>
<feature type="compositionally biased region" description="Low complexity" evidence="8">
    <location>
        <begin position="251"/>
        <end position="261"/>
    </location>
</feature>
<evidence type="ECO:0000256" key="1">
    <source>
        <dbReference type="ARBA" id="ARBA00001946"/>
    </source>
</evidence>
<keyword evidence="6" id="KW-0460">Magnesium</keyword>
<evidence type="ECO:0000259" key="9">
    <source>
        <dbReference type="Pfam" id="PF10150"/>
    </source>
</evidence>
<feature type="domain" description="RNase E/G thioredoxin-like" evidence="10">
    <location>
        <begin position="656"/>
        <end position="737"/>
    </location>
</feature>
<keyword evidence="2" id="KW-0963">Cytoplasm</keyword>
<dbReference type="Proteomes" id="UP001516472">
    <property type="component" value="Unassembled WGS sequence"/>
</dbReference>
<dbReference type="Gene3D" id="3.40.1260.20">
    <property type="entry name" value="Ribonuclease E, catalytic domain"/>
    <property type="match status" value="1"/>
</dbReference>
<evidence type="ECO:0000256" key="2">
    <source>
        <dbReference type="ARBA" id="ARBA00022490"/>
    </source>
</evidence>
<dbReference type="Pfam" id="PF10150">
    <property type="entry name" value="RNase_E_G"/>
    <property type="match status" value="1"/>
</dbReference>
<dbReference type="NCBIfam" id="TIGR00757">
    <property type="entry name" value="RNaseEG"/>
    <property type="match status" value="1"/>
</dbReference>
<keyword evidence="12" id="KW-1185">Reference proteome</keyword>
<feature type="compositionally biased region" description="Low complexity" evidence="8">
    <location>
        <begin position="164"/>
        <end position="190"/>
    </location>
</feature>
<proteinExistence type="predicted"/>
<keyword evidence="3" id="KW-0540">Nuclease</keyword>
<dbReference type="PANTHER" id="PTHR30001:SF0">
    <property type="entry name" value="RIBONUCLEASE G"/>
    <property type="match status" value="1"/>
</dbReference>
<evidence type="ECO:0000256" key="8">
    <source>
        <dbReference type="SAM" id="MobiDB-lite"/>
    </source>
</evidence>
<dbReference type="InterPro" id="IPR048583">
    <property type="entry name" value="RNase_E_G_thioredoxin-like"/>
</dbReference>
<evidence type="ECO:0000259" key="10">
    <source>
        <dbReference type="Pfam" id="PF20833"/>
    </source>
</evidence>